<dbReference type="GO" id="GO:0006508">
    <property type="term" value="P:proteolysis"/>
    <property type="evidence" value="ECO:0007669"/>
    <property type="project" value="UniProtKB-KW"/>
</dbReference>
<dbReference type="SUPFAM" id="SSF53098">
    <property type="entry name" value="Ribonuclease H-like"/>
    <property type="match status" value="1"/>
</dbReference>
<dbReference type="GO" id="GO:0004523">
    <property type="term" value="F:RNA-DNA hybrid ribonuclease activity"/>
    <property type="evidence" value="ECO:0007669"/>
    <property type="project" value="UniProtKB-EC"/>
</dbReference>
<dbReference type="SUPFAM" id="SSF56672">
    <property type="entry name" value="DNA/RNA polymerases"/>
    <property type="match status" value="1"/>
</dbReference>
<feature type="compositionally biased region" description="Pro residues" evidence="13">
    <location>
        <begin position="530"/>
        <end position="546"/>
    </location>
</feature>
<dbReference type="Gene3D" id="1.10.4020.10">
    <property type="entry name" value="DNA breaking-rejoining enzymes"/>
    <property type="match status" value="1"/>
</dbReference>
<dbReference type="InterPro" id="IPR050951">
    <property type="entry name" value="Retrovirus_Pol_polyprotein"/>
</dbReference>
<dbReference type="CDD" id="cd00303">
    <property type="entry name" value="retropepsin_like"/>
    <property type="match status" value="1"/>
</dbReference>
<evidence type="ECO:0000256" key="7">
    <source>
        <dbReference type="ARBA" id="ARBA00022750"/>
    </source>
</evidence>
<evidence type="ECO:0000256" key="3">
    <source>
        <dbReference type="ARBA" id="ARBA00022670"/>
    </source>
</evidence>
<accession>A0A8C5QWE0</accession>
<keyword evidence="19" id="KW-1185">Reference proteome</keyword>
<feature type="region of interest" description="Disordered" evidence="13">
    <location>
        <begin position="1502"/>
        <end position="1558"/>
    </location>
</feature>
<feature type="domain" description="Integrase catalytic" evidence="17">
    <location>
        <begin position="729"/>
        <end position="887"/>
    </location>
</feature>
<dbReference type="Pfam" id="PF00665">
    <property type="entry name" value="rve"/>
    <property type="match status" value="1"/>
</dbReference>
<dbReference type="EC" id="3.1.26.4" evidence="2"/>
<dbReference type="Pfam" id="PF17921">
    <property type="entry name" value="Integrase_H2C2"/>
    <property type="match status" value="1"/>
</dbReference>
<evidence type="ECO:0000256" key="1">
    <source>
        <dbReference type="ARBA" id="ARBA00010879"/>
    </source>
</evidence>
<dbReference type="CDD" id="cd01647">
    <property type="entry name" value="RT_LTR"/>
    <property type="match status" value="1"/>
</dbReference>
<keyword evidence="8" id="KW-0255">Endonuclease</keyword>
<dbReference type="SUPFAM" id="SSF57756">
    <property type="entry name" value="Retrovirus zinc finger-like domains"/>
    <property type="match status" value="1"/>
</dbReference>
<dbReference type="InterPro" id="IPR041588">
    <property type="entry name" value="Integrase_H2C2"/>
</dbReference>
<reference evidence="18" key="2">
    <citation type="submission" date="2025-09" db="UniProtKB">
        <authorList>
            <consortium name="Ensembl"/>
        </authorList>
    </citation>
    <scope>IDENTIFICATION</scope>
</reference>
<name>A0A8C5QWE0_9ANUR</name>
<keyword evidence="3" id="KW-0645">Protease</keyword>
<dbReference type="PROSITE" id="PS50804">
    <property type="entry name" value="SCAN_BOX"/>
    <property type="match status" value="1"/>
</dbReference>
<evidence type="ECO:0000256" key="6">
    <source>
        <dbReference type="ARBA" id="ARBA00022722"/>
    </source>
</evidence>
<dbReference type="FunFam" id="3.10.20.370:FF:000001">
    <property type="entry name" value="Retrovirus-related Pol polyprotein from transposon 17.6-like protein"/>
    <property type="match status" value="1"/>
</dbReference>
<dbReference type="InterPro" id="IPR043128">
    <property type="entry name" value="Rev_trsase/Diguanyl_cyclase"/>
</dbReference>
<dbReference type="PROSITE" id="PS50878">
    <property type="entry name" value="RT_POL"/>
    <property type="match status" value="1"/>
</dbReference>
<dbReference type="OrthoDB" id="9906959at2759"/>
<feature type="domain" description="CCHC-type" evidence="14">
    <location>
        <begin position="340"/>
        <end position="356"/>
    </location>
</feature>
<dbReference type="Gene3D" id="3.30.420.10">
    <property type="entry name" value="Ribonuclease H-like superfamily/Ribonuclease H"/>
    <property type="match status" value="1"/>
</dbReference>
<evidence type="ECO:0000256" key="9">
    <source>
        <dbReference type="ARBA" id="ARBA00023125"/>
    </source>
</evidence>
<evidence type="ECO:0000313" key="19">
    <source>
        <dbReference type="Proteomes" id="UP000694569"/>
    </source>
</evidence>
<feature type="region of interest" description="Disordered" evidence="13">
    <location>
        <begin position="504"/>
        <end position="626"/>
    </location>
</feature>
<feature type="region of interest" description="Disordered" evidence="13">
    <location>
        <begin position="307"/>
        <end position="329"/>
    </location>
</feature>
<dbReference type="Pfam" id="PF02023">
    <property type="entry name" value="SCAN"/>
    <property type="match status" value="1"/>
</dbReference>
<keyword evidence="8" id="KW-0378">Hydrolase</keyword>
<dbReference type="Ensembl" id="ENSLLET00000045651.1">
    <property type="protein sequence ID" value="ENSLLEP00000043895.1"/>
    <property type="gene ID" value="ENSLLEG00000027895.1"/>
</dbReference>
<evidence type="ECO:0000256" key="13">
    <source>
        <dbReference type="SAM" id="MobiDB-lite"/>
    </source>
</evidence>
<feature type="compositionally biased region" description="Basic residues" evidence="13">
    <location>
        <begin position="547"/>
        <end position="556"/>
    </location>
</feature>
<dbReference type="InterPro" id="IPR012337">
    <property type="entry name" value="RNaseH-like_sf"/>
</dbReference>
<feature type="domain" description="SCAN box" evidence="15">
    <location>
        <begin position="211"/>
        <end position="289"/>
    </location>
</feature>
<evidence type="ECO:0000256" key="4">
    <source>
        <dbReference type="ARBA" id="ARBA00022679"/>
    </source>
</evidence>
<dbReference type="SUPFAM" id="SSF47353">
    <property type="entry name" value="Retrovirus capsid dimerization domain-like"/>
    <property type="match status" value="1"/>
</dbReference>
<evidence type="ECO:0000256" key="2">
    <source>
        <dbReference type="ARBA" id="ARBA00012180"/>
    </source>
</evidence>
<dbReference type="Pfam" id="PF17919">
    <property type="entry name" value="RT_RNaseH_2"/>
    <property type="match status" value="1"/>
</dbReference>
<protein>
    <recommendedName>
        <fullName evidence="11">Gypsy retrotransposon integrase-like protein 1</fullName>
        <ecNumber evidence="2">3.1.26.4</ecNumber>
    </recommendedName>
</protein>
<evidence type="ECO:0000256" key="8">
    <source>
        <dbReference type="ARBA" id="ARBA00022759"/>
    </source>
</evidence>
<dbReference type="InterPro" id="IPR021109">
    <property type="entry name" value="Peptidase_aspartic_dom_sf"/>
</dbReference>
<keyword evidence="9" id="KW-0238">DNA-binding</keyword>
<evidence type="ECO:0000313" key="18">
    <source>
        <dbReference type="Ensembl" id="ENSLLEP00000043895.1"/>
    </source>
</evidence>
<dbReference type="PROSITE" id="PS50994">
    <property type="entry name" value="INTEGRASE"/>
    <property type="match status" value="1"/>
</dbReference>
<evidence type="ECO:0000259" key="15">
    <source>
        <dbReference type="PROSITE" id="PS50804"/>
    </source>
</evidence>
<keyword evidence="12" id="KW-0863">Zinc-finger</keyword>
<dbReference type="GeneTree" id="ENSGT01050000244855"/>
<keyword evidence="5" id="KW-0548">Nucleotidyltransferase</keyword>
<dbReference type="InterPro" id="IPR038269">
    <property type="entry name" value="SCAN_sf"/>
</dbReference>
<dbReference type="FunFam" id="3.30.420.10:FF:000032">
    <property type="entry name" value="Retrovirus-related Pol polyprotein from transposon 297-like Protein"/>
    <property type="match status" value="1"/>
</dbReference>
<dbReference type="Gene3D" id="3.10.10.10">
    <property type="entry name" value="HIV Type 1 Reverse Transcriptase, subunit A, domain 1"/>
    <property type="match status" value="1"/>
</dbReference>
<dbReference type="InterPro" id="IPR054465">
    <property type="entry name" value="Integrase_p58-like_C"/>
</dbReference>
<reference evidence="18" key="1">
    <citation type="submission" date="2025-08" db="UniProtKB">
        <authorList>
            <consortium name="Ensembl"/>
        </authorList>
    </citation>
    <scope>IDENTIFICATION</scope>
</reference>
<keyword evidence="10" id="KW-0511">Multifunctional enzyme</keyword>
<evidence type="ECO:0000256" key="12">
    <source>
        <dbReference type="PROSITE-ProRule" id="PRU00047"/>
    </source>
</evidence>
<dbReference type="PANTHER" id="PTHR37984:SF5">
    <property type="entry name" value="PROTEIN NYNRIN-LIKE"/>
    <property type="match status" value="1"/>
</dbReference>
<dbReference type="GO" id="GO:0004190">
    <property type="term" value="F:aspartic-type endopeptidase activity"/>
    <property type="evidence" value="ECO:0007669"/>
    <property type="project" value="UniProtKB-KW"/>
</dbReference>
<dbReference type="PANTHER" id="PTHR37984">
    <property type="entry name" value="PROTEIN CBG26694"/>
    <property type="match status" value="1"/>
</dbReference>
<dbReference type="GO" id="GO:0003677">
    <property type="term" value="F:DNA binding"/>
    <property type="evidence" value="ECO:0007669"/>
    <property type="project" value="UniProtKB-KW"/>
</dbReference>
<keyword evidence="7" id="KW-0064">Aspartyl protease</keyword>
<dbReference type="Pfam" id="PF22938">
    <property type="entry name" value="Integrase_p58_C"/>
    <property type="match status" value="1"/>
</dbReference>
<comment type="similarity">
    <text evidence="1">Belongs to the beta type-B retroviral polymerase family. HERV class-II K(HML-2) pol subfamily.</text>
</comment>
<proteinExistence type="inferred from homology"/>
<dbReference type="SUPFAM" id="SSF50630">
    <property type="entry name" value="Acid proteases"/>
    <property type="match status" value="1"/>
</dbReference>
<dbReference type="PROSITE" id="PS50158">
    <property type="entry name" value="ZF_CCHC"/>
    <property type="match status" value="1"/>
</dbReference>
<dbReference type="FunFam" id="1.10.340.70:FF:000001">
    <property type="entry name" value="Retrovirus-related Pol polyprotein from transposon gypsy-like Protein"/>
    <property type="match status" value="1"/>
</dbReference>
<feature type="domain" description="Reverse transcriptase" evidence="16">
    <location>
        <begin position="1119"/>
        <end position="1297"/>
    </location>
</feature>
<dbReference type="Gene3D" id="2.40.70.10">
    <property type="entry name" value="Acid Proteases"/>
    <property type="match status" value="1"/>
</dbReference>
<keyword evidence="12" id="KW-0479">Metal-binding</keyword>
<keyword evidence="6" id="KW-0540">Nuclease</keyword>
<dbReference type="InterPro" id="IPR036875">
    <property type="entry name" value="Znf_CCHC_sf"/>
</dbReference>
<dbReference type="GO" id="GO:0016779">
    <property type="term" value="F:nucleotidyltransferase activity"/>
    <property type="evidence" value="ECO:0007669"/>
    <property type="project" value="UniProtKB-KW"/>
</dbReference>
<sequence length="1558" mass="174840">MTGYSAYKRDVLRGMLENRGGVPGSKSRETLMEELRRMDQEAAFAALPADPVPAAVPAEAEDSEFCRKMRERISMMGPAPSEAELRNLGRELGQEEERERERVHELRLAEVRSRRSSRSPSDRYSGRKVPFQAFKEFREAEEEIESYLQDFERLCRVHEVHRADWIRILASKLTGRAAEAYRTVPDDEATSYSHVKQALLSRYAVTPEASRMKFRNSHRPSGATHVEWAHRLQRDLRTWLSGSQAETVTEITQLLLLEQFFEHTPSAIREWVRDKKPHTVQQAATWADEYTDTRKLPGGERTLVSRPALPAPLPPPPPPPAVRAPVARAPSRPTNMANVRCYGCNQEGHYKQHCPNRPELTRPAGRPSPAAHCCDAGAPWPEAPEEWWEQLHEADPVQAAADDNRRHHRQAVWINGRPAEGLRDSGATITLVRPHLVPPSDRLQSTVAVRVAGGKVLRLETARVHLDWGNGEKEVRVGLLRQLPAEVLLGNDLGQLISAYSTDAATPVTTRQQSRRHDRGTPNGTQVRSPPTPSRPPKPLKPPRPPRPPKRYRPPRPPRQSKTPGPSRPSRPPSPPRPRRDPILPPPPVLPSPWSTPETLRHQTQTDPTLQGYRDRAGQGLDGQGKDKVEWEDGLLYRYTVREGAKKKQVPQKQLVVPQGPRQELLRLAHDIPLSGHLGQTKTRHRLARAFYWPRLSNDTRDYCRTCPVCQKAGKAGDHPKAPLRPMPIIQEPFSRVAVDIVGPVPRPSATGKRYILTVVDYATRYPEAVALANIQADTVADALLRVFTRVGFPREILSDQGTQFTAELTQQLWRLCGVKALHSAPYHPQTNGLCERFNGTLKQLIRAFVHENRDWEKYLPHLLFAYREVPQESTGYSPFELLYGRRVRGPLDLVRAQWEGAPEEDGVPVVEYVLKLRERLADLQGFVQENMETAQAQQKAWYDRAACSRSFCVGQKVLVLKPQRQNKLQAAWQGPYKVVTQLGDTTYVVVSCADTRIQRTFHVNMLKAFHERPETVDAICAPAAEEMEPFPLEELPGVAKQPSGVEQVQLGEELGPEKQAQARQLLLAYPGVFSALPGYTDQAVHQVDTPGQKPLRQPAYRLPEAVRESMRAEIREMLELGVIEPSASPWASPVVLVPKKDGTTRFCVDYRRINDCTITDAYPMPRVDELLDQISGGHFLTTVDLCKGYWQIPLAEEATPKSAFITPFGLYQFRVMPFGMKNAPATFQRLIDRLLDGLQGFACAYLDDIAIYSQTWEEHLEHVGTVLGRIRDANLTLKPEKCKVGMAEVQYLGHRVGCGIQRPEPAKIEAILDWPTPVTKTQVLAFLGTAGYYRKFVPHYSDLAKPLTDLTKKSLPRQVLWSPECEQAFRQLKAALTQAPLLAAPNYNKRFVVHTDASMFGLGAVLSQVGDDGGDHPVAFISRKLLPREVGYAAVEKECLALVWALRKLQPYIYGRSFTVMTDHNPLVWLNRVAGENGRLLRWSLALQPFNFSIQYRPGSQNGNADGLSRQSAREPGDWGAPTTSVRPGGVQPSASDLGEGEECHGMAQHPQPGAVQ</sequence>
<dbReference type="FunFam" id="3.30.70.270:FF:000020">
    <property type="entry name" value="Transposon Tf2-6 polyprotein-like Protein"/>
    <property type="match status" value="1"/>
</dbReference>
<dbReference type="GO" id="GO:0008270">
    <property type="term" value="F:zinc ion binding"/>
    <property type="evidence" value="ECO:0007669"/>
    <property type="project" value="UniProtKB-KW"/>
</dbReference>
<keyword evidence="12" id="KW-0862">Zinc</keyword>
<feature type="compositionally biased region" description="Pro residues" evidence="13">
    <location>
        <begin position="566"/>
        <end position="576"/>
    </location>
</feature>
<dbReference type="InterPro" id="IPR041577">
    <property type="entry name" value="RT_RNaseH_2"/>
</dbReference>
<dbReference type="InterPro" id="IPR036397">
    <property type="entry name" value="RNaseH_sf"/>
</dbReference>
<dbReference type="Gene3D" id="3.30.70.270">
    <property type="match status" value="2"/>
</dbReference>
<organism evidence="18 19">
    <name type="scientific">Leptobrachium leishanense</name>
    <name type="common">Leishan spiny toad</name>
    <dbReference type="NCBI Taxonomy" id="445787"/>
    <lineage>
        <taxon>Eukaryota</taxon>
        <taxon>Metazoa</taxon>
        <taxon>Chordata</taxon>
        <taxon>Craniata</taxon>
        <taxon>Vertebrata</taxon>
        <taxon>Euteleostomi</taxon>
        <taxon>Amphibia</taxon>
        <taxon>Batrachia</taxon>
        <taxon>Anura</taxon>
        <taxon>Pelobatoidea</taxon>
        <taxon>Megophryidae</taxon>
        <taxon>Leptobrachium</taxon>
    </lineage>
</organism>
<evidence type="ECO:0000256" key="10">
    <source>
        <dbReference type="ARBA" id="ARBA00023268"/>
    </source>
</evidence>
<dbReference type="Proteomes" id="UP000694569">
    <property type="component" value="Unplaced"/>
</dbReference>
<dbReference type="CDD" id="cd09274">
    <property type="entry name" value="RNase_HI_RT_Ty3"/>
    <property type="match status" value="1"/>
</dbReference>
<evidence type="ECO:0000256" key="11">
    <source>
        <dbReference type="ARBA" id="ARBA00039658"/>
    </source>
</evidence>
<dbReference type="InterPro" id="IPR003309">
    <property type="entry name" value="SCAN_dom"/>
</dbReference>
<dbReference type="GO" id="GO:0015074">
    <property type="term" value="P:DNA integration"/>
    <property type="evidence" value="ECO:0007669"/>
    <property type="project" value="InterPro"/>
</dbReference>
<evidence type="ECO:0000256" key="5">
    <source>
        <dbReference type="ARBA" id="ARBA00022695"/>
    </source>
</evidence>
<evidence type="ECO:0000259" key="14">
    <source>
        <dbReference type="PROSITE" id="PS50158"/>
    </source>
</evidence>
<dbReference type="Pfam" id="PF00078">
    <property type="entry name" value="RVT_1"/>
    <property type="match status" value="1"/>
</dbReference>
<evidence type="ECO:0000259" key="16">
    <source>
        <dbReference type="PROSITE" id="PS50878"/>
    </source>
</evidence>
<keyword evidence="4" id="KW-0808">Transferase</keyword>
<dbReference type="Gene3D" id="1.10.340.70">
    <property type="match status" value="1"/>
</dbReference>
<dbReference type="InterPro" id="IPR001584">
    <property type="entry name" value="Integrase_cat-core"/>
</dbReference>
<feature type="compositionally biased region" description="Pro residues" evidence="13">
    <location>
        <begin position="309"/>
        <end position="322"/>
    </location>
</feature>
<evidence type="ECO:0000259" key="17">
    <source>
        <dbReference type="PROSITE" id="PS50994"/>
    </source>
</evidence>
<dbReference type="InterPro" id="IPR043502">
    <property type="entry name" value="DNA/RNA_pol_sf"/>
</dbReference>
<dbReference type="InterPro" id="IPR000477">
    <property type="entry name" value="RT_dom"/>
</dbReference>
<dbReference type="Gene3D" id="4.10.60.10">
    <property type="entry name" value="Zinc finger, CCHC-type"/>
    <property type="match status" value="1"/>
</dbReference>
<dbReference type="InterPro" id="IPR001878">
    <property type="entry name" value="Znf_CCHC"/>
</dbReference>